<reference evidence="3 4" key="1">
    <citation type="journal article" date="2009" name="Nat. Genet.">
        <title>The genome of the cucumber, Cucumis sativus L.</title>
        <authorList>
            <person name="Huang S."/>
            <person name="Li R."/>
            <person name="Zhang Z."/>
            <person name="Li L."/>
            <person name="Gu X."/>
            <person name="Fan W."/>
            <person name="Lucas W.J."/>
            <person name="Wang X."/>
            <person name="Xie B."/>
            <person name="Ni P."/>
            <person name="Ren Y."/>
            <person name="Zhu H."/>
            <person name="Li J."/>
            <person name="Lin K."/>
            <person name="Jin W."/>
            <person name="Fei Z."/>
            <person name="Li G."/>
            <person name="Staub J."/>
            <person name="Kilian A."/>
            <person name="van der Vossen E.A."/>
            <person name="Wu Y."/>
            <person name="Guo J."/>
            <person name="He J."/>
            <person name="Jia Z."/>
            <person name="Ren Y."/>
            <person name="Tian G."/>
            <person name="Lu Y."/>
            <person name="Ruan J."/>
            <person name="Qian W."/>
            <person name="Wang M."/>
            <person name="Huang Q."/>
            <person name="Li B."/>
            <person name="Xuan Z."/>
            <person name="Cao J."/>
            <person name="Asan"/>
            <person name="Wu Z."/>
            <person name="Zhang J."/>
            <person name="Cai Q."/>
            <person name="Bai Y."/>
            <person name="Zhao B."/>
            <person name="Han Y."/>
            <person name="Li Y."/>
            <person name="Li X."/>
            <person name="Wang S."/>
            <person name="Shi Q."/>
            <person name="Liu S."/>
            <person name="Cho W.K."/>
            <person name="Kim J.Y."/>
            <person name="Xu Y."/>
            <person name="Heller-Uszynska K."/>
            <person name="Miao H."/>
            <person name="Cheng Z."/>
            <person name="Zhang S."/>
            <person name="Wu J."/>
            <person name="Yang Y."/>
            <person name="Kang H."/>
            <person name="Li M."/>
            <person name="Liang H."/>
            <person name="Ren X."/>
            <person name="Shi Z."/>
            <person name="Wen M."/>
            <person name="Jian M."/>
            <person name="Yang H."/>
            <person name="Zhang G."/>
            <person name="Yang Z."/>
            <person name="Chen R."/>
            <person name="Liu S."/>
            <person name="Li J."/>
            <person name="Ma L."/>
            <person name="Liu H."/>
            <person name="Zhou Y."/>
            <person name="Zhao J."/>
            <person name="Fang X."/>
            <person name="Li G."/>
            <person name="Fang L."/>
            <person name="Li Y."/>
            <person name="Liu D."/>
            <person name="Zheng H."/>
            <person name="Zhang Y."/>
            <person name="Qin N."/>
            <person name="Li Z."/>
            <person name="Yang G."/>
            <person name="Yang S."/>
            <person name="Bolund L."/>
            <person name="Kristiansen K."/>
            <person name="Zheng H."/>
            <person name="Li S."/>
            <person name="Zhang X."/>
            <person name="Yang H."/>
            <person name="Wang J."/>
            <person name="Sun R."/>
            <person name="Zhang B."/>
            <person name="Jiang S."/>
            <person name="Wang J."/>
            <person name="Du Y."/>
            <person name="Li S."/>
        </authorList>
    </citation>
    <scope>NUCLEOTIDE SEQUENCE [LARGE SCALE GENOMIC DNA]</scope>
    <source>
        <strain evidence="4">cv. 9930</strain>
    </source>
</reference>
<reference evidence="3 4" key="4">
    <citation type="journal article" date="2011" name="BMC Genomics">
        <title>RNA-Seq improves annotation of protein-coding genes in the cucumber genome.</title>
        <authorList>
            <person name="Li Z."/>
            <person name="Zhang Z."/>
            <person name="Yan P."/>
            <person name="Huang S."/>
            <person name="Fei Z."/>
            <person name="Lin K."/>
        </authorList>
    </citation>
    <scope>NUCLEOTIDE SEQUENCE [LARGE SCALE GENOMIC DNA]</scope>
    <source>
        <strain evidence="4">cv. 9930</strain>
    </source>
</reference>
<feature type="region of interest" description="Disordered" evidence="1">
    <location>
        <begin position="21"/>
        <end position="45"/>
    </location>
</feature>
<dbReference type="Gramene" id="KGN53704">
    <property type="protein sequence ID" value="KGN53704"/>
    <property type="gene ID" value="Csa_4G107460"/>
</dbReference>
<protein>
    <submittedName>
        <fullName evidence="3">Uncharacterized protein</fullName>
    </submittedName>
</protein>
<accession>A0A0A0KXX7</accession>
<keyword evidence="2" id="KW-0812">Transmembrane</keyword>
<reference evidence="3 4" key="2">
    <citation type="journal article" date="2009" name="PLoS ONE">
        <title>An integrated genetic and cytogenetic map of the cucumber genome.</title>
        <authorList>
            <person name="Ren Y."/>
            <person name="Zhang Z."/>
            <person name="Liu J."/>
            <person name="Staub J.E."/>
            <person name="Han Y."/>
            <person name="Cheng Z."/>
            <person name="Li X."/>
            <person name="Lu J."/>
            <person name="Miao H."/>
            <person name="Kang H."/>
            <person name="Xie B."/>
            <person name="Gu X."/>
            <person name="Wang X."/>
            <person name="Du Y."/>
            <person name="Jin W."/>
            <person name="Huang S."/>
        </authorList>
    </citation>
    <scope>NUCLEOTIDE SEQUENCE [LARGE SCALE GENOMIC DNA]</scope>
    <source>
        <strain evidence="4">cv. 9930</strain>
    </source>
</reference>
<feature type="transmembrane region" description="Helical" evidence="2">
    <location>
        <begin position="54"/>
        <end position="72"/>
    </location>
</feature>
<gene>
    <name evidence="3" type="ORF">Csa_4G107460</name>
</gene>
<evidence type="ECO:0000256" key="2">
    <source>
        <dbReference type="SAM" id="Phobius"/>
    </source>
</evidence>
<evidence type="ECO:0000313" key="4">
    <source>
        <dbReference type="Proteomes" id="UP000029981"/>
    </source>
</evidence>
<dbReference type="Proteomes" id="UP000029981">
    <property type="component" value="Chromosome 4"/>
</dbReference>
<proteinExistence type="predicted"/>
<dbReference type="EMBL" id="CM002925">
    <property type="protein sequence ID" value="KGN53704.1"/>
    <property type="molecule type" value="Genomic_DNA"/>
</dbReference>
<evidence type="ECO:0000313" key="3">
    <source>
        <dbReference type="EMBL" id="KGN53704.1"/>
    </source>
</evidence>
<sequence>MPRVGNRAIATIRNQSRIVKYSSTQKKKKRKEKKKTSLSKSKTSSSCNLTEETTHLGLIFAFVFAVPFLLRFRIVGFFSFKTFGFSDYNFGIQIYCWASL</sequence>
<keyword evidence="2" id="KW-0472">Membrane</keyword>
<dbReference type="AlphaFoldDB" id="A0A0A0KXX7"/>
<evidence type="ECO:0000256" key="1">
    <source>
        <dbReference type="SAM" id="MobiDB-lite"/>
    </source>
</evidence>
<keyword evidence="4" id="KW-1185">Reference proteome</keyword>
<reference evidence="3 4" key="3">
    <citation type="journal article" date="2010" name="BMC Genomics">
        <title>Transcriptome sequencing and comparative analysis of cucumber flowers with different sex types.</title>
        <authorList>
            <person name="Guo S."/>
            <person name="Zheng Y."/>
            <person name="Joung J.G."/>
            <person name="Liu S."/>
            <person name="Zhang Z."/>
            <person name="Crasta O.R."/>
            <person name="Sobral B.W."/>
            <person name="Xu Y."/>
            <person name="Huang S."/>
            <person name="Fei Z."/>
        </authorList>
    </citation>
    <scope>NUCLEOTIDE SEQUENCE [LARGE SCALE GENOMIC DNA]</scope>
    <source>
        <strain evidence="4">cv. 9930</strain>
    </source>
</reference>
<feature type="compositionally biased region" description="Basic residues" evidence="1">
    <location>
        <begin position="25"/>
        <end position="37"/>
    </location>
</feature>
<keyword evidence="2" id="KW-1133">Transmembrane helix</keyword>
<organism evidence="3 4">
    <name type="scientific">Cucumis sativus</name>
    <name type="common">Cucumber</name>
    <dbReference type="NCBI Taxonomy" id="3659"/>
    <lineage>
        <taxon>Eukaryota</taxon>
        <taxon>Viridiplantae</taxon>
        <taxon>Streptophyta</taxon>
        <taxon>Embryophyta</taxon>
        <taxon>Tracheophyta</taxon>
        <taxon>Spermatophyta</taxon>
        <taxon>Magnoliopsida</taxon>
        <taxon>eudicotyledons</taxon>
        <taxon>Gunneridae</taxon>
        <taxon>Pentapetalae</taxon>
        <taxon>rosids</taxon>
        <taxon>fabids</taxon>
        <taxon>Cucurbitales</taxon>
        <taxon>Cucurbitaceae</taxon>
        <taxon>Benincaseae</taxon>
        <taxon>Cucumis</taxon>
    </lineage>
</organism>
<name>A0A0A0KXX7_CUCSA</name>